<dbReference type="InterPro" id="IPR011989">
    <property type="entry name" value="ARM-like"/>
</dbReference>
<dbReference type="Gene3D" id="1.25.10.10">
    <property type="entry name" value="Leucine-rich Repeat Variant"/>
    <property type="match status" value="1"/>
</dbReference>
<feature type="compositionally biased region" description="Basic and acidic residues" evidence="1">
    <location>
        <begin position="14"/>
        <end position="23"/>
    </location>
</feature>
<dbReference type="Proteomes" id="UP000728185">
    <property type="component" value="Unassembled WGS sequence"/>
</dbReference>
<dbReference type="AlphaFoldDB" id="A0A8E0VN82"/>
<comment type="caution">
    <text evidence="2">The sequence shown here is derived from an EMBL/GenBank/DDBJ whole genome shotgun (WGS) entry which is preliminary data.</text>
</comment>
<keyword evidence="3" id="KW-1185">Reference proteome</keyword>
<feature type="region of interest" description="Disordered" evidence="1">
    <location>
        <begin position="1"/>
        <end position="23"/>
    </location>
</feature>
<accession>A0A8E0VN82</accession>
<evidence type="ECO:0000256" key="1">
    <source>
        <dbReference type="SAM" id="MobiDB-lite"/>
    </source>
</evidence>
<reference evidence="2" key="1">
    <citation type="submission" date="2019-05" db="EMBL/GenBank/DDBJ databases">
        <title>Annotation for the trematode Fasciolopsis buski.</title>
        <authorList>
            <person name="Choi Y.-J."/>
        </authorList>
    </citation>
    <scope>NUCLEOTIDE SEQUENCE</scope>
    <source>
        <strain evidence="2">HT</strain>
        <tissue evidence="2">Whole worm</tissue>
    </source>
</reference>
<evidence type="ECO:0000313" key="3">
    <source>
        <dbReference type="Proteomes" id="UP000728185"/>
    </source>
</evidence>
<organism evidence="2 3">
    <name type="scientific">Fasciolopsis buskii</name>
    <dbReference type="NCBI Taxonomy" id="27845"/>
    <lineage>
        <taxon>Eukaryota</taxon>
        <taxon>Metazoa</taxon>
        <taxon>Spiralia</taxon>
        <taxon>Lophotrochozoa</taxon>
        <taxon>Platyhelminthes</taxon>
        <taxon>Trematoda</taxon>
        <taxon>Digenea</taxon>
        <taxon>Plagiorchiida</taxon>
        <taxon>Echinostomata</taxon>
        <taxon>Echinostomatoidea</taxon>
        <taxon>Fasciolidae</taxon>
        <taxon>Fasciolopsis</taxon>
    </lineage>
</organism>
<proteinExistence type="predicted"/>
<name>A0A8E0VN82_9TREM</name>
<gene>
    <name evidence="2" type="ORF">FBUS_10488</name>
</gene>
<protein>
    <submittedName>
        <fullName evidence="2">Uncharacterized protein</fullName>
    </submittedName>
</protein>
<dbReference type="EMBL" id="LUCM01001602">
    <property type="protein sequence ID" value="KAA0198628.1"/>
    <property type="molecule type" value="Genomic_DNA"/>
</dbReference>
<evidence type="ECO:0000313" key="2">
    <source>
        <dbReference type="EMBL" id="KAA0198628.1"/>
    </source>
</evidence>
<sequence length="537" mass="58642">MTFVGCRSTINPSGDEHSKSGRTKEPFFRDNTCPFLFFTVVCTPDSEAKSLGGNGLKAALYNIWKRSSSSTVLFGCVKRFREITRLVDILSAKGITLRRVFTRSLKLLSLILSSKIIGDLCLRELISLVMFYGLTVASFSVHSAVCKALPHIFSKTLLGCCDLISGTLYLEALLYCLLNSFIKNNGSKSSFKYAFVSITEALGKAACETCTIWLDMLRCGNLLSANLHLAHRLTSGIFHVPRCGLFGEISATTTCRETPDSCIFSPDRMINKGTDADILRFEDISPFLCRASFELVMTAITHGISNKETQPPLNLLFVAEELRDSVAANLSSVTGWKKTFGLPLTNDELSANLEVIRLIQNRKFLALIEVIAILSKGANFNVLLCSLDAAAVVVSLFVRLLRQGSSSCRSSSDNSAFKWLLMEFLSMLHSGFQDGKLVVRVATTKLALLLARMPGAPMFLISQFTGSVLSNSAGSDYSTNSGSIKSLSACRCSRLLQESIDLATTLLLTLPSVEFNIPEVCQQVIKPGLSDENPLVS</sequence>
<dbReference type="OrthoDB" id="6276821at2759"/>